<evidence type="ECO:0000313" key="2">
    <source>
        <dbReference type="EMBL" id="MQL84933.1"/>
    </source>
</evidence>
<protein>
    <recommendedName>
        <fullName evidence="4">UBN2 domain-containing protein</fullName>
    </recommendedName>
</protein>
<keyword evidence="1" id="KW-0175">Coiled coil</keyword>
<reference evidence="2" key="1">
    <citation type="submission" date="2017-07" db="EMBL/GenBank/DDBJ databases">
        <title>Taro Niue Genome Assembly and Annotation.</title>
        <authorList>
            <person name="Atibalentja N."/>
            <person name="Keating K."/>
            <person name="Fields C.J."/>
        </authorList>
    </citation>
    <scope>NUCLEOTIDE SEQUENCE</scope>
    <source>
        <strain evidence="2">Niue_2</strain>
        <tissue evidence="2">Leaf</tissue>
    </source>
</reference>
<dbReference type="AlphaFoldDB" id="A0A843UW28"/>
<dbReference type="PANTHER" id="PTHR34676">
    <property type="entry name" value="DUF4219 DOMAIN-CONTAINING PROTEIN-RELATED"/>
    <property type="match status" value="1"/>
</dbReference>
<dbReference type="PANTHER" id="PTHR34676:SF8">
    <property type="entry name" value="TRANSMEMBRANE PROTEIN"/>
    <property type="match status" value="1"/>
</dbReference>
<name>A0A843UW28_COLES</name>
<organism evidence="2 3">
    <name type="scientific">Colocasia esculenta</name>
    <name type="common">Wild taro</name>
    <name type="synonym">Arum esculentum</name>
    <dbReference type="NCBI Taxonomy" id="4460"/>
    <lineage>
        <taxon>Eukaryota</taxon>
        <taxon>Viridiplantae</taxon>
        <taxon>Streptophyta</taxon>
        <taxon>Embryophyta</taxon>
        <taxon>Tracheophyta</taxon>
        <taxon>Spermatophyta</taxon>
        <taxon>Magnoliopsida</taxon>
        <taxon>Liliopsida</taxon>
        <taxon>Araceae</taxon>
        <taxon>Aroideae</taxon>
        <taxon>Colocasieae</taxon>
        <taxon>Colocasia</taxon>
    </lineage>
</organism>
<evidence type="ECO:0008006" key="4">
    <source>
        <dbReference type="Google" id="ProtNLM"/>
    </source>
</evidence>
<dbReference type="OrthoDB" id="784276at2759"/>
<gene>
    <name evidence="2" type="ORF">Taro_017435</name>
</gene>
<feature type="coiled-coil region" evidence="1">
    <location>
        <begin position="115"/>
        <end position="142"/>
    </location>
</feature>
<evidence type="ECO:0000256" key="1">
    <source>
        <dbReference type="SAM" id="Coils"/>
    </source>
</evidence>
<dbReference type="Pfam" id="PF14223">
    <property type="entry name" value="Retrotran_gag_2"/>
    <property type="match status" value="1"/>
</dbReference>
<dbReference type="EMBL" id="NMUH01000795">
    <property type="protein sequence ID" value="MQL84933.1"/>
    <property type="molecule type" value="Genomic_DNA"/>
</dbReference>
<comment type="caution">
    <text evidence="2">The sequence shown here is derived from an EMBL/GenBank/DDBJ whole genome shotgun (WGS) entry which is preliminary data.</text>
</comment>
<keyword evidence="3" id="KW-1185">Reference proteome</keyword>
<sequence>MQCAIHPDEYSCVSMCNSAKEMWDKLKLIYEGTSEVKKTKVNILVHEYEMFNMSPVETISNMFAWLSNITNGLKALGKNYTYTEIIHKVLRSLPLAWHTKVTVIEDSKNLSTLTVEELIGSLMTYEINLKQEEAEQPKLKQKDVALKAKKSNAYISEENF</sequence>
<dbReference type="Proteomes" id="UP000652761">
    <property type="component" value="Unassembled WGS sequence"/>
</dbReference>
<evidence type="ECO:0000313" key="3">
    <source>
        <dbReference type="Proteomes" id="UP000652761"/>
    </source>
</evidence>
<accession>A0A843UW28</accession>
<proteinExistence type="predicted"/>